<dbReference type="PANTHER" id="PTHR30250:SF11">
    <property type="entry name" value="O-ANTIGEN TRANSPORTER-RELATED"/>
    <property type="match status" value="1"/>
</dbReference>
<sequence length="436" mass="44758">MSTSARRVAHTVTTRVVSLLLSGVSGIVITRALQPEGRGAYYVVVTIALIALSIGHLSVAQSHVWMWTEAGHRPAITANSAGLGLGVGALAALTTAGVVLALGPGTVPAPGHGDLAWALAAIPFAMAVLYLNTVLVLKSRVDVVNRGAVLGASVQCGLLVLLAVRGISPGQAVMVWALSMIVPLAVLVPAARPRLRHGDLGLARLAIGKGLRYHTGLAALFLLFRTDVLMLDRMTTAAAVGLYSLAVTVAEQARLTTDAIAQVVLPRQIDTGHDEAAAVTARATRFTALFALGSVVAICAAAPVAIPLVYGSAFAGAVPALLGLAPGLLFLGATRPIGAFLLRLDRPLLGSAISVAALVLNIVLNLWLIPAHGIVGAAAASSVAYAMVALLQSVWFLRATGAPLRSLLPGPGDLAYVWAKLAGARLMRRAASRRAS</sequence>
<protein>
    <submittedName>
        <fullName evidence="7">O-antigen/teichoic acid export membrane protein</fullName>
    </submittedName>
</protein>
<feature type="transmembrane region" description="Helical" evidence="6">
    <location>
        <begin position="12"/>
        <end position="33"/>
    </location>
</feature>
<feature type="transmembrane region" description="Helical" evidence="6">
    <location>
        <begin position="115"/>
        <end position="137"/>
    </location>
</feature>
<proteinExistence type="predicted"/>
<reference evidence="7" key="1">
    <citation type="submission" date="2020-11" db="EMBL/GenBank/DDBJ databases">
        <title>Sequencing the genomes of 1000 actinobacteria strains.</title>
        <authorList>
            <person name="Klenk H.-P."/>
        </authorList>
    </citation>
    <scope>NUCLEOTIDE SEQUENCE</scope>
    <source>
        <strain evidence="7">DSM 43175</strain>
    </source>
</reference>
<dbReference type="PANTHER" id="PTHR30250">
    <property type="entry name" value="PST FAMILY PREDICTED COLANIC ACID TRANSPORTER"/>
    <property type="match status" value="1"/>
</dbReference>
<keyword evidence="4 6" id="KW-1133">Transmembrane helix</keyword>
<evidence type="ECO:0000256" key="4">
    <source>
        <dbReference type="ARBA" id="ARBA00022989"/>
    </source>
</evidence>
<evidence type="ECO:0000256" key="5">
    <source>
        <dbReference type="ARBA" id="ARBA00023136"/>
    </source>
</evidence>
<name>A0A931GTP1_9ACTN</name>
<feature type="transmembrane region" description="Helical" evidence="6">
    <location>
        <begin position="149"/>
        <end position="167"/>
    </location>
</feature>
<accession>A0A931GTP1</accession>
<dbReference type="GO" id="GO:0005886">
    <property type="term" value="C:plasma membrane"/>
    <property type="evidence" value="ECO:0007669"/>
    <property type="project" value="UniProtKB-SubCell"/>
</dbReference>
<feature type="transmembrane region" description="Helical" evidence="6">
    <location>
        <begin position="312"/>
        <end position="334"/>
    </location>
</feature>
<evidence type="ECO:0000256" key="6">
    <source>
        <dbReference type="SAM" id="Phobius"/>
    </source>
</evidence>
<dbReference type="EMBL" id="JADOUA010000001">
    <property type="protein sequence ID" value="MBG6092239.1"/>
    <property type="molecule type" value="Genomic_DNA"/>
</dbReference>
<feature type="transmembrane region" description="Helical" evidence="6">
    <location>
        <begin position="173"/>
        <end position="191"/>
    </location>
</feature>
<keyword evidence="3 6" id="KW-0812">Transmembrane</keyword>
<evidence type="ECO:0000256" key="2">
    <source>
        <dbReference type="ARBA" id="ARBA00022475"/>
    </source>
</evidence>
<evidence type="ECO:0000313" key="8">
    <source>
        <dbReference type="Proteomes" id="UP000614047"/>
    </source>
</evidence>
<organism evidence="7 8">
    <name type="scientific">Actinomadura viridis</name>
    <dbReference type="NCBI Taxonomy" id="58110"/>
    <lineage>
        <taxon>Bacteria</taxon>
        <taxon>Bacillati</taxon>
        <taxon>Actinomycetota</taxon>
        <taxon>Actinomycetes</taxon>
        <taxon>Streptosporangiales</taxon>
        <taxon>Thermomonosporaceae</taxon>
        <taxon>Actinomadura</taxon>
    </lineage>
</organism>
<dbReference type="AlphaFoldDB" id="A0A931GTP1"/>
<dbReference type="InterPro" id="IPR050833">
    <property type="entry name" value="Poly_Biosynth_Transport"/>
</dbReference>
<keyword evidence="8" id="KW-1185">Reference proteome</keyword>
<gene>
    <name evidence="7" type="ORF">IW256_006352</name>
</gene>
<comment type="caution">
    <text evidence="7">The sequence shown here is derived from an EMBL/GenBank/DDBJ whole genome shotgun (WGS) entry which is preliminary data.</text>
</comment>
<feature type="transmembrane region" description="Helical" evidence="6">
    <location>
        <begin position="39"/>
        <end position="60"/>
    </location>
</feature>
<evidence type="ECO:0000256" key="3">
    <source>
        <dbReference type="ARBA" id="ARBA00022692"/>
    </source>
</evidence>
<feature type="transmembrane region" description="Helical" evidence="6">
    <location>
        <begin position="286"/>
        <end position="306"/>
    </location>
</feature>
<evidence type="ECO:0000256" key="1">
    <source>
        <dbReference type="ARBA" id="ARBA00004651"/>
    </source>
</evidence>
<comment type="subcellular location">
    <subcellularLocation>
        <location evidence="1">Cell membrane</location>
        <topology evidence="1">Multi-pass membrane protein</topology>
    </subcellularLocation>
</comment>
<feature type="transmembrane region" description="Helical" evidence="6">
    <location>
        <begin position="346"/>
        <end position="368"/>
    </location>
</feature>
<evidence type="ECO:0000313" key="7">
    <source>
        <dbReference type="EMBL" id="MBG6092239.1"/>
    </source>
</evidence>
<feature type="transmembrane region" description="Helical" evidence="6">
    <location>
        <begin position="81"/>
        <end position="103"/>
    </location>
</feature>
<feature type="transmembrane region" description="Helical" evidence="6">
    <location>
        <begin position="374"/>
        <end position="397"/>
    </location>
</feature>
<keyword evidence="5 6" id="KW-0472">Membrane</keyword>
<dbReference type="RefSeq" id="WP_197014451.1">
    <property type="nucleotide sequence ID" value="NZ_BAABES010000012.1"/>
</dbReference>
<dbReference type="Pfam" id="PF13440">
    <property type="entry name" value="Polysacc_synt_3"/>
    <property type="match status" value="1"/>
</dbReference>
<dbReference type="Proteomes" id="UP000614047">
    <property type="component" value="Unassembled WGS sequence"/>
</dbReference>
<keyword evidence="2" id="KW-1003">Cell membrane</keyword>